<dbReference type="RefSeq" id="WP_224974869.1">
    <property type="nucleotide sequence ID" value="NZ_JAYJJU010000010.1"/>
</dbReference>
<feature type="compositionally biased region" description="Basic and acidic residues" evidence="1">
    <location>
        <begin position="154"/>
        <end position="164"/>
    </location>
</feature>
<name>A0ABU5XWX7_9MYCO</name>
<evidence type="ECO:0000313" key="3">
    <source>
        <dbReference type="EMBL" id="MEB3032288.1"/>
    </source>
</evidence>
<dbReference type="EMBL" id="JAYJJU010000010">
    <property type="protein sequence ID" value="MEB3032288.1"/>
    <property type="molecule type" value="Genomic_DNA"/>
</dbReference>
<dbReference type="Pfam" id="PF12728">
    <property type="entry name" value="HTH_17"/>
    <property type="match status" value="1"/>
</dbReference>
<reference evidence="3 4" key="1">
    <citation type="submission" date="2023-12" db="EMBL/GenBank/DDBJ databases">
        <title>Description of new species of Mycobacterium terrae complex isolated from sewage at the Sao Paulo Zoological Park Foundation in Brazil.</title>
        <authorList>
            <person name="Romagnoli C.L."/>
            <person name="Conceicao E.C."/>
            <person name="Machado E."/>
            <person name="Barreto L.B.P.F."/>
            <person name="Sharma A."/>
            <person name="Silva N.M."/>
            <person name="Marques L.E."/>
            <person name="Juliana M.A."/>
            <person name="Lourenco M.C.S."/>
            <person name="Digiampietri L.A."/>
            <person name="Suffys P.N."/>
            <person name="Viana-Niero C."/>
        </authorList>
    </citation>
    <scope>NUCLEOTIDE SEQUENCE [LARGE SCALE GENOMIC DNA]</scope>
    <source>
        <strain evidence="3 4">MYC340</strain>
    </source>
</reference>
<accession>A0ABU5XWX7</accession>
<evidence type="ECO:0000256" key="1">
    <source>
        <dbReference type="SAM" id="MobiDB-lite"/>
    </source>
</evidence>
<dbReference type="InterPro" id="IPR041657">
    <property type="entry name" value="HTH_17"/>
</dbReference>
<dbReference type="Proteomes" id="UP001298593">
    <property type="component" value="Unassembled WGS sequence"/>
</dbReference>
<evidence type="ECO:0000313" key="4">
    <source>
        <dbReference type="Proteomes" id="UP001298593"/>
    </source>
</evidence>
<dbReference type="Gene3D" id="1.10.1660.10">
    <property type="match status" value="1"/>
</dbReference>
<proteinExistence type="predicted"/>
<keyword evidence="4" id="KW-1185">Reference proteome</keyword>
<organism evidence="3 4">
    <name type="scientific">[Mycobacterium] nativiensis</name>
    <dbReference type="NCBI Taxonomy" id="2855503"/>
    <lineage>
        <taxon>Bacteria</taxon>
        <taxon>Bacillati</taxon>
        <taxon>Actinomycetota</taxon>
        <taxon>Actinomycetes</taxon>
        <taxon>Mycobacteriales</taxon>
        <taxon>Mycobacteriaceae</taxon>
        <taxon>Mycolicibacter</taxon>
    </lineage>
</organism>
<gene>
    <name evidence="3" type="ORF">KV113_12055</name>
</gene>
<dbReference type="InterPro" id="IPR009061">
    <property type="entry name" value="DNA-bd_dom_put_sf"/>
</dbReference>
<evidence type="ECO:0000259" key="2">
    <source>
        <dbReference type="Pfam" id="PF12728"/>
    </source>
</evidence>
<comment type="caution">
    <text evidence="3">The sequence shown here is derived from an EMBL/GenBank/DDBJ whole genome shotgun (WGS) entry which is preliminary data.</text>
</comment>
<protein>
    <submittedName>
        <fullName evidence="3">Helix-turn-helix domain-containing protein</fullName>
    </submittedName>
</protein>
<feature type="region of interest" description="Disordered" evidence="1">
    <location>
        <begin position="143"/>
        <end position="164"/>
    </location>
</feature>
<dbReference type="SUPFAM" id="SSF46955">
    <property type="entry name" value="Putative DNA-binding domain"/>
    <property type="match status" value="1"/>
</dbReference>
<sequence>MTGKGRLDDEIVGSPAEVTHEIASAIMPRMMTTSQAIAALGISRNTLRRAIRKSGLRMTLTKSGVEYLFSPDDLDAVAQYLGKKQQPKATRGDGTPGLPLEWLNDPAHTAEFVAEGFAREARLMTLVRRRQRDCLSATVTSCEHARESSSGGDTHGRAQDEMAL</sequence>
<feature type="domain" description="Helix-turn-helix" evidence="2">
    <location>
        <begin position="30"/>
        <end position="78"/>
    </location>
</feature>